<dbReference type="OrthoDB" id="10262720at2759"/>
<keyword evidence="7" id="KW-1185">Reference proteome</keyword>
<keyword evidence="3" id="KW-0067">ATP-binding</keyword>
<dbReference type="PANTHER" id="PTHR45639">
    <property type="entry name" value="HSC70CB, ISOFORM G-RELATED"/>
    <property type="match status" value="1"/>
</dbReference>
<organism evidence="6 7">
    <name type="scientific">Chionoecetes opilio</name>
    <name type="common">Atlantic snow crab</name>
    <name type="synonym">Cancer opilio</name>
    <dbReference type="NCBI Taxonomy" id="41210"/>
    <lineage>
        <taxon>Eukaryota</taxon>
        <taxon>Metazoa</taxon>
        <taxon>Ecdysozoa</taxon>
        <taxon>Arthropoda</taxon>
        <taxon>Crustacea</taxon>
        <taxon>Multicrustacea</taxon>
        <taxon>Malacostraca</taxon>
        <taxon>Eumalacostraca</taxon>
        <taxon>Eucarida</taxon>
        <taxon>Decapoda</taxon>
        <taxon>Pleocyemata</taxon>
        <taxon>Brachyura</taxon>
        <taxon>Eubrachyura</taxon>
        <taxon>Majoidea</taxon>
        <taxon>Majidae</taxon>
        <taxon>Chionoecetes</taxon>
    </lineage>
</organism>
<evidence type="ECO:0000256" key="5">
    <source>
        <dbReference type="ARBA" id="ARBA00040503"/>
    </source>
</evidence>
<dbReference type="GO" id="GO:0030968">
    <property type="term" value="P:endoplasmic reticulum unfolded protein response"/>
    <property type="evidence" value="ECO:0007669"/>
    <property type="project" value="TreeGrafter"/>
</dbReference>
<protein>
    <recommendedName>
        <fullName evidence="5">Hypoxia up-regulated protein 1</fullName>
    </recommendedName>
</protein>
<dbReference type="Gene3D" id="3.30.420.40">
    <property type="match status" value="2"/>
</dbReference>
<sequence length="179" mass="19143">MAHTDQRIKDCVITVPPFFNQAERRALLTAAQLTGLKVLSLMSSNAAVALNHGMFRRKEINGTAQYILFLDMGASSTTATIASYQTVKTKEKGYAETNPQLTILGVGSVCVGCCVCCSLVPCVCGDQPKRLTIRVYQCCMCGCGCLGCGCGCCAPGLCAGLPTKDGKRRYSRIEILPEK</sequence>
<evidence type="ECO:0000313" key="6">
    <source>
        <dbReference type="EMBL" id="KAG0723728.1"/>
    </source>
</evidence>
<accession>A0A8J4Y961</accession>
<comment type="caution">
    <text evidence="6">The sequence shown here is derived from an EMBL/GenBank/DDBJ whole genome shotgun (WGS) entry which is preliminary data.</text>
</comment>
<dbReference type="PANTHER" id="PTHR45639:SF3">
    <property type="entry name" value="HYPOXIA UP-REGULATED PROTEIN 1"/>
    <property type="match status" value="1"/>
</dbReference>
<proteinExistence type="inferred from homology"/>
<comment type="similarity">
    <text evidence="1">Belongs to the heat shock protein 70 family.</text>
</comment>
<evidence type="ECO:0000256" key="1">
    <source>
        <dbReference type="ARBA" id="ARBA00007381"/>
    </source>
</evidence>
<evidence type="ECO:0000256" key="2">
    <source>
        <dbReference type="ARBA" id="ARBA00022741"/>
    </source>
</evidence>
<evidence type="ECO:0000313" key="7">
    <source>
        <dbReference type="Proteomes" id="UP000770661"/>
    </source>
</evidence>
<dbReference type="GO" id="GO:0034663">
    <property type="term" value="C:endoplasmic reticulum chaperone complex"/>
    <property type="evidence" value="ECO:0007669"/>
    <property type="project" value="TreeGrafter"/>
</dbReference>
<dbReference type="AlphaFoldDB" id="A0A8J4Y961"/>
<dbReference type="GO" id="GO:0140662">
    <property type="term" value="F:ATP-dependent protein folding chaperone"/>
    <property type="evidence" value="ECO:0007669"/>
    <property type="project" value="InterPro"/>
</dbReference>
<dbReference type="InterPro" id="IPR013126">
    <property type="entry name" value="Hsp_70_fam"/>
</dbReference>
<reference evidence="6" key="1">
    <citation type="submission" date="2020-07" db="EMBL/GenBank/DDBJ databases">
        <title>The High-quality genome of the commercially important snow crab, Chionoecetes opilio.</title>
        <authorList>
            <person name="Jeong J.-H."/>
            <person name="Ryu S."/>
        </authorList>
    </citation>
    <scope>NUCLEOTIDE SEQUENCE</scope>
    <source>
        <strain evidence="6">MADBK_172401_WGS</strain>
        <tissue evidence="6">Digestive gland</tissue>
    </source>
</reference>
<keyword evidence="2" id="KW-0547">Nucleotide-binding</keyword>
<dbReference type="GO" id="GO:0005524">
    <property type="term" value="F:ATP binding"/>
    <property type="evidence" value="ECO:0007669"/>
    <property type="project" value="UniProtKB-KW"/>
</dbReference>
<dbReference type="FunFam" id="3.30.420.40:FF:000171">
    <property type="entry name" value="Heat shock 70 kDa protein 4"/>
    <property type="match status" value="1"/>
</dbReference>
<evidence type="ECO:0000256" key="3">
    <source>
        <dbReference type="ARBA" id="ARBA00022840"/>
    </source>
</evidence>
<dbReference type="Proteomes" id="UP000770661">
    <property type="component" value="Unassembled WGS sequence"/>
</dbReference>
<gene>
    <name evidence="6" type="primary">hyou1_1</name>
    <name evidence="6" type="ORF">GWK47_042062</name>
</gene>
<dbReference type="InterPro" id="IPR043129">
    <property type="entry name" value="ATPase_NBD"/>
</dbReference>
<dbReference type="SUPFAM" id="SSF53067">
    <property type="entry name" value="Actin-like ATPase domain"/>
    <property type="match status" value="1"/>
</dbReference>
<name>A0A8J4Y961_CHIOP</name>
<dbReference type="EMBL" id="JACEEZ010007797">
    <property type="protein sequence ID" value="KAG0723728.1"/>
    <property type="molecule type" value="Genomic_DNA"/>
</dbReference>
<evidence type="ECO:0000256" key="4">
    <source>
        <dbReference type="ARBA" id="ARBA00023186"/>
    </source>
</evidence>
<dbReference type="Pfam" id="PF00012">
    <property type="entry name" value="HSP70"/>
    <property type="match status" value="1"/>
</dbReference>
<keyword evidence="4" id="KW-0143">Chaperone</keyword>